<dbReference type="Proteomes" id="UP000036403">
    <property type="component" value="Unassembled WGS sequence"/>
</dbReference>
<dbReference type="EMBL" id="LBMM01025960">
    <property type="protein sequence ID" value="KMQ82368.1"/>
    <property type="molecule type" value="Genomic_DNA"/>
</dbReference>
<dbReference type="InterPro" id="IPR002156">
    <property type="entry name" value="RNaseH_domain"/>
</dbReference>
<evidence type="ECO:0000313" key="3">
    <source>
        <dbReference type="EMBL" id="KMQ82368.1"/>
    </source>
</evidence>
<dbReference type="GO" id="GO:0043137">
    <property type="term" value="P:DNA replication, removal of RNA primer"/>
    <property type="evidence" value="ECO:0007669"/>
    <property type="project" value="TreeGrafter"/>
</dbReference>
<dbReference type="Pfam" id="PF00075">
    <property type="entry name" value="RNase_H"/>
    <property type="match status" value="1"/>
</dbReference>
<dbReference type="AlphaFoldDB" id="A0A0J7JVV0"/>
<keyword evidence="3" id="KW-0548">Nucleotidyltransferase</keyword>
<evidence type="ECO:0000256" key="1">
    <source>
        <dbReference type="ARBA" id="ARBA00005300"/>
    </source>
</evidence>
<keyword evidence="4" id="KW-1185">Reference proteome</keyword>
<evidence type="ECO:0000313" key="4">
    <source>
        <dbReference type="Proteomes" id="UP000036403"/>
    </source>
</evidence>
<dbReference type="InterPro" id="IPR036397">
    <property type="entry name" value="RNaseH_sf"/>
</dbReference>
<dbReference type="PANTHER" id="PTHR10642">
    <property type="entry name" value="RIBONUCLEASE H1"/>
    <property type="match status" value="1"/>
</dbReference>
<dbReference type="PANTHER" id="PTHR10642:SF31">
    <property type="entry name" value="RIBONUCLEASE H1"/>
    <property type="match status" value="1"/>
</dbReference>
<dbReference type="PaxDb" id="67767-A0A0J7JVV0"/>
<keyword evidence="3" id="KW-0808">Transferase</keyword>
<gene>
    <name evidence="3" type="ORF">RF55_23213</name>
</gene>
<dbReference type="SUPFAM" id="SSF53098">
    <property type="entry name" value="Ribonuclease H-like"/>
    <property type="match status" value="1"/>
</dbReference>
<dbReference type="OrthoDB" id="7617354at2759"/>
<dbReference type="STRING" id="67767.A0A0J7JVV0"/>
<dbReference type="GO" id="GO:0003676">
    <property type="term" value="F:nucleic acid binding"/>
    <property type="evidence" value="ECO:0007669"/>
    <property type="project" value="InterPro"/>
</dbReference>
<reference evidence="3 4" key="1">
    <citation type="submission" date="2015-04" db="EMBL/GenBank/DDBJ databases">
        <title>Lasius niger genome sequencing.</title>
        <authorList>
            <person name="Konorov E.A."/>
            <person name="Nikitin M.A."/>
            <person name="Kirill M.V."/>
            <person name="Chang P."/>
        </authorList>
    </citation>
    <scope>NUCLEOTIDE SEQUENCE [LARGE SCALE GENOMIC DNA]</scope>
    <source>
        <tissue evidence="3">Whole</tissue>
    </source>
</reference>
<proteinExistence type="inferred from homology"/>
<dbReference type="PROSITE" id="PS50879">
    <property type="entry name" value="RNASE_H_1"/>
    <property type="match status" value="1"/>
</dbReference>
<keyword evidence="3" id="KW-0695">RNA-directed DNA polymerase</keyword>
<name>A0A0J7JVV0_LASNI</name>
<dbReference type="CDD" id="cd09276">
    <property type="entry name" value="Rnase_HI_RT_non_LTR"/>
    <property type="match status" value="1"/>
</dbReference>
<accession>A0A0J7JVV0</accession>
<dbReference type="InterPro" id="IPR012337">
    <property type="entry name" value="RNaseH-like_sf"/>
</dbReference>
<comment type="caution">
    <text evidence="3">The sequence shown here is derived from an EMBL/GenBank/DDBJ whole genome shotgun (WGS) entry which is preliminary data.</text>
</comment>
<dbReference type="InterPro" id="IPR050092">
    <property type="entry name" value="RNase_H"/>
</dbReference>
<organism evidence="3 4">
    <name type="scientific">Lasius niger</name>
    <name type="common">Black garden ant</name>
    <dbReference type="NCBI Taxonomy" id="67767"/>
    <lineage>
        <taxon>Eukaryota</taxon>
        <taxon>Metazoa</taxon>
        <taxon>Ecdysozoa</taxon>
        <taxon>Arthropoda</taxon>
        <taxon>Hexapoda</taxon>
        <taxon>Insecta</taxon>
        <taxon>Pterygota</taxon>
        <taxon>Neoptera</taxon>
        <taxon>Endopterygota</taxon>
        <taxon>Hymenoptera</taxon>
        <taxon>Apocrita</taxon>
        <taxon>Aculeata</taxon>
        <taxon>Formicoidea</taxon>
        <taxon>Formicidae</taxon>
        <taxon>Formicinae</taxon>
        <taxon>Lasius</taxon>
        <taxon>Lasius</taxon>
    </lineage>
</organism>
<dbReference type="Gene3D" id="3.30.420.10">
    <property type="entry name" value="Ribonuclease H-like superfamily/Ribonuclease H"/>
    <property type="match status" value="1"/>
</dbReference>
<sequence length="325" mass="35963">MQKYKLPLLTSHRAPIQCYNTVAPALPTYRLDLINLASCKSEAIPEELKACSLDTIEQRYPRNEWLHIYTDGSYLPESNGAGAGWFCRLFEGSLAVGKYATNFDGEVSAVHEASNQLLTAGLAPSKVVFLVDSQAAIVSLSNNNPTNCQRTIQCRSKLAELILQGWTVTLQWVPSHVGIPGNEKADNMAKCGAEHDQPEVPMTLSRAKNLINNYINKSSFASQREESIGKQWETLAAVGPIPRHIERAEAVARFRLTTGHDFLGVHLHFLDLAADEACQLCGHARMDGDHLKQCTALALHPADDVVSRYWEARRQMAERPRMGVG</sequence>
<protein>
    <submittedName>
        <fullName evidence="3">Reverse transcriptase</fullName>
    </submittedName>
</protein>
<dbReference type="GO" id="GO:0004523">
    <property type="term" value="F:RNA-DNA hybrid ribonuclease activity"/>
    <property type="evidence" value="ECO:0007669"/>
    <property type="project" value="InterPro"/>
</dbReference>
<dbReference type="GO" id="GO:0003964">
    <property type="term" value="F:RNA-directed DNA polymerase activity"/>
    <property type="evidence" value="ECO:0007669"/>
    <property type="project" value="UniProtKB-KW"/>
</dbReference>
<evidence type="ECO:0000259" key="2">
    <source>
        <dbReference type="PROSITE" id="PS50879"/>
    </source>
</evidence>
<feature type="domain" description="RNase H type-1" evidence="2">
    <location>
        <begin position="62"/>
        <end position="194"/>
    </location>
</feature>
<comment type="similarity">
    <text evidence="1">Belongs to the RNase H family.</text>
</comment>